<keyword evidence="3" id="KW-1185">Reference proteome</keyword>
<evidence type="ECO:0000259" key="1">
    <source>
        <dbReference type="Pfam" id="PF20411"/>
    </source>
</evidence>
<evidence type="ECO:0000313" key="3">
    <source>
        <dbReference type="Proteomes" id="UP000247780"/>
    </source>
</evidence>
<evidence type="ECO:0000313" key="2">
    <source>
        <dbReference type="EMBL" id="PXV76324.1"/>
    </source>
</evidence>
<dbReference type="EMBL" id="QICQ01000033">
    <property type="protein sequence ID" value="PXV76324.1"/>
    <property type="molecule type" value="Genomic_DNA"/>
</dbReference>
<proteinExistence type="predicted"/>
<dbReference type="RefSeq" id="WP_041353545.1">
    <property type="nucleotide sequence ID" value="NZ_FNNM01000010.1"/>
</dbReference>
<protein>
    <recommendedName>
        <fullName evidence="1">DUF6697 domain-containing protein</fullName>
    </recommendedName>
</protein>
<reference evidence="2 3" key="1">
    <citation type="submission" date="2018-04" db="EMBL/GenBank/DDBJ databases">
        <title>Active sludge and wastewater microbial communities from Klosterneuburg, Austria.</title>
        <authorList>
            <person name="Wagner M."/>
        </authorList>
    </citation>
    <scope>NUCLEOTIDE SEQUENCE [LARGE SCALE GENOMIC DNA]</scope>
    <source>
        <strain evidence="2 3">Nm 57</strain>
    </source>
</reference>
<gene>
    <name evidence="2" type="ORF">C8R14_13326</name>
</gene>
<accession>A0ABX5M7M0</accession>
<comment type="caution">
    <text evidence="2">The sequence shown here is derived from an EMBL/GenBank/DDBJ whole genome shotgun (WGS) entry which is preliminary data.</text>
</comment>
<name>A0ABX5M7M0_9PROT</name>
<sequence>MELVGTSEIAALASTSRSAVSNWIARNPSFPRPVADLACGQIWDKRDIKKWLLQNGYLKEDGMKAIDDLVIGELYTHDFICKTFGGDAKSGTYLPQSQQTILCGCFTNTMNPEAPDVVLVGGGPRIMRKAEKLAAQGGAIPIFMKQGTNQWEYMGKYEFIKLSKNPADFESKAIAADRNDVAAALFFHPI</sequence>
<dbReference type="Proteomes" id="UP000247780">
    <property type="component" value="Unassembled WGS sequence"/>
</dbReference>
<organism evidence="2 3">
    <name type="scientific">Nitrosomonas eutropha</name>
    <dbReference type="NCBI Taxonomy" id="916"/>
    <lineage>
        <taxon>Bacteria</taxon>
        <taxon>Pseudomonadati</taxon>
        <taxon>Pseudomonadota</taxon>
        <taxon>Betaproteobacteria</taxon>
        <taxon>Nitrosomonadales</taxon>
        <taxon>Nitrosomonadaceae</taxon>
        <taxon>Nitrosomonas</taxon>
    </lineage>
</organism>
<dbReference type="Pfam" id="PF20411">
    <property type="entry name" value="DUF6697"/>
    <property type="match status" value="1"/>
</dbReference>
<dbReference type="InterPro" id="IPR046520">
    <property type="entry name" value="DUF6697"/>
</dbReference>
<feature type="domain" description="DUF6697" evidence="1">
    <location>
        <begin position="76"/>
        <end position="162"/>
    </location>
</feature>